<dbReference type="RefSeq" id="WP_103976773.1">
    <property type="nucleotide sequence ID" value="NZ_PGLV01000001.1"/>
</dbReference>
<gene>
    <name evidence="2" type="ORF">LYSIN_01510</name>
</gene>
<name>A0A2S5D148_LYSSH</name>
<keyword evidence="1" id="KW-0472">Membrane</keyword>
<keyword evidence="1" id="KW-1133">Transmembrane helix</keyword>
<comment type="caution">
    <text evidence="2">The sequence shown here is derived from an EMBL/GenBank/DDBJ whole genome shotgun (WGS) entry which is preliminary data.</text>
</comment>
<evidence type="ECO:0008006" key="4">
    <source>
        <dbReference type="Google" id="ProtNLM"/>
    </source>
</evidence>
<reference evidence="2 3" key="1">
    <citation type="submission" date="2017-11" db="EMBL/GenBank/DDBJ databases">
        <title>Genome sequence of Lysinibacillus sphaericus, a lignin-degrading bacteria isolated from municipal solid waste soil.</title>
        <authorList>
            <person name="Persinoti G.F."/>
            <person name="Paixao D.A."/>
            <person name="Bugg T.D."/>
            <person name="Squina F.M."/>
        </authorList>
    </citation>
    <scope>NUCLEOTIDE SEQUENCE [LARGE SCALE GENOMIC DNA]</scope>
    <source>
        <strain evidence="2 3">A1</strain>
    </source>
</reference>
<accession>A0A2S5D148</accession>
<keyword evidence="1" id="KW-0812">Transmembrane</keyword>
<evidence type="ECO:0000313" key="2">
    <source>
        <dbReference type="EMBL" id="POZ56727.1"/>
    </source>
</evidence>
<organism evidence="2 3">
    <name type="scientific">Lysinibacillus sphaericus</name>
    <name type="common">Bacillus sphaericus</name>
    <dbReference type="NCBI Taxonomy" id="1421"/>
    <lineage>
        <taxon>Bacteria</taxon>
        <taxon>Bacillati</taxon>
        <taxon>Bacillota</taxon>
        <taxon>Bacilli</taxon>
        <taxon>Bacillales</taxon>
        <taxon>Bacillaceae</taxon>
        <taxon>Lysinibacillus</taxon>
    </lineage>
</organism>
<dbReference type="EMBL" id="PGLV01000001">
    <property type="protein sequence ID" value="POZ56727.1"/>
    <property type="molecule type" value="Genomic_DNA"/>
</dbReference>
<dbReference type="AlphaFoldDB" id="A0A2S5D148"/>
<proteinExistence type="predicted"/>
<protein>
    <recommendedName>
        <fullName evidence="4">Pilus assembly protein PilB</fullName>
    </recommendedName>
</protein>
<evidence type="ECO:0000313" key="3">
    <source>
        <dbReference type="Proteomes" id="UP000237319"/>
    </source>
</evidence>
<feature type="transmembrane region" description="Helical" evidence="1">
    <location>
        <begin position="78"/>
        <end position="99"/>
    </location>
</feature>
<evidence type="ECO:0000256" key="1">
    <source>
        <dbReference type="SAM" id="Phobius"/>
    </source>
</evidence>
<dbReference type="Proteomes" id="UP000237319">
    <property type="component" value="Unassembled WGS sequence"/>
</dbReference>
<feature type="transmembrane region" description="Helical" evidence="1">
    <location>
        <begin position="105"/>
        <end position="124"/>
    </location>
</feature>
<feature type="transmembrane region" description="Helical" evidence="1">
    <location>
        <begin position="45"/>
        <end position="71"/>
    </location>
</feature>
<sequence>MKNQNKTIKLLFLPLLVAFVTTLVSQVVTGNSKSELLHFTMFENLMLFVLIFLGIYLFTLIITVPINLYLLSKINNKILYFILFNIIGVAIVGCINLWVLKIEGLTSMFLIFPLFAIFSLLIEFKLKK</sequence>
<keyword evidence="3" id="KW-1185">Reference proteome</keyword>